<gene>
    <name evidence="2" type="ORF">QWJ08_17385</name>
</gene>
<comment type="caution">
    <text evidence="2">The sequence shown here is derived from an EMBL/GenBank/DDBJ whole genome shotgun (WGS) entry which is preliminary data.</text>
</comment>
<evidence type="ECO:0000313" key="3">
    <source>
        <dbReference type="Proteomes" id="UP001169719"/>
    </source>
</evidence>
<dbReference type="Gene3D" id="3.30.450.20">
    <property type="entry name" value="PAS domain"/>
    <property type="match status" value="1"/>
</dbReference>
<evidence type="ECO:0000313" key="2">
    <source>
        <dbReference type="EMBL" id="MDN2483120.1"/>
    </source>
</evidence>
<dbReference type="Proteomes" id="UP001169719">
    <property type="component" value="Unassembled WGS sequence"/>
</dbReference>
<dbReference type="InterPro" id="IPR050706">
    <property type="entry name" value="Cyclic-di-GMP_PDE-like"/>
</dbReference>
<dbReference type="InterPro" id="IPR035965">
    <property type="entry name" value="PAS-like_dom_sf"/>
</dbReference>
<accession>A0ABT7Y541</accession>
<keyword evidence="3" id="KW-1185">Reference proteome</keyword>
<reference evidence="2" key="1">
    <citation type="submission" date="2024-05" db="EMBL/GenBank/DDBJ databases">
        <title>Genome Sequences of Four Agar- Degrading Marine Bacteria.</title>
        <authorList>
            <person name="Phillips E.K."/>
            <person name="Shaffer J.C."/>
            <person name="Henson M.W."/>
            <person name="Temperton B."/>
            <person name="Thrash C.J."/>
            <person name="Martin M.O."/>
        </authorList>
    </citation>
    <scope>NUCLEOTIDE SEQUENCE</scope>
    <source>
        <strain evidence="2">EKP203</strain>
    </source>
</reference>
<dbReference type="PANTHER" id="PTHR33121">
    <property type="entry name" value="CYCLIC DI-GMP PHOSPHODIESTERASE PDEF"/>
    <property type="match status" value="1"/>
</dbReference>
<dbReference type="SUPFAM" id="SSF55785">
    <property type="entry name" value="PYP-like sensor domain (PAS domain)"/>
    <property type="match status" value="1"/>
</dbReference>
<dbReference type="Pfam" id="PF00563">
    <property type="entry name" value="EAL"/>
    <property type="match status" value="1"/>
</dbReference>
<dbReference type="PROSITE" id="PS50883">
    <property type="entry name" value="EAL"/>
    <property type="match status" value="1"/>
</dbReference>
<dbReference type="EMBL" id="JAUEOZ010000002">
    <property type="protein sequence ID" value="MDN2483120.1"/>
    <property type="molecule type" value="Genomic_DNA"/>
</dbReference>
<dbReference type="SUPFAM" id="SSF141868">
    <property type="entry name" value="EAL domain-like"/>
    <property type="match status" value="1"/>
</dbReference>
<dbReference type="RefSeq" id="WP_289963181.1">
    <property type="nucleotide sequence ID" value="NZ_JAUEOZ010000002.1"/>
</dbReference>
<dbReference type="PANTHER" id="PTHR33121:SF79">
    <property type="entry name" value="CYCLIC DI-GMP PHOSPHODIESTERASE PDED-RELATED"/>
    <property type="match status" value="1"/>
</dbReference>
<name>A0ABT7Y541_9VIBR</name>
<dbReference type="SMART" id="SM00052">
    <property type="entry name" value="EAL"/>
    <property type="match status" value="1"/>
</dbReference>
<dbReference type="InterPro" id="IPR001633">
    <property type="entry name" value="EAL_dom"/>
</dbReference>
<evidence type="ECO:0000259" key="1">
    <source>
        <dbReference type="PROSITE" id="PS50883"/>
    </source>
</evidence>
<feature type="domain" description="EAL" evidence="1">
    <location>
        <begin position="400"/>
        <end position="654"/>
    </location>
</feature>
<sequence length="669" mass="76096">MDLEITLPPGSVLDWKLLRQSMEVEYSMVDQTNHRFGPVKLKKFLSRMSKRTRTRLISLLKASSKEHKGKGTLIFDLDVSRRAIVHVDVTSCNDSEVVGRACVQSIIPQQVDSEWILMSFLKDLRKGVVVADSEMNILCVNDHLLRTFSTTESNIVGQHLSILTSSTETKTAIERLCESHKGEDGWGGVAEFLKHDGESTTQDIDIKKLYWCTESLVYLIRLTEVSGRQFNLSHEKEEHWQTTLEMPNKQALLEQVNQSECKDQVLLVACIQPDFFKSVRKEANRRLALALRQLTLPVTMARLEDGVYCVVAKLCPNNFKDIHAVTKVLRKLRKDLKSNVHDLIYRDIVNGLWGVDVYGVDGNTIEQVVDRAYQTMKIHDRRKSPYSFFNPELIEIATKEQQQTSLVLEAVRLRKLDIAYQPIVDLMTGKIHRFEALCRFRDAGKMFSVQSLIETAETLGVVHVLDKIVAEKALQGFTQIQQKFSGHQNISLNCSLVDSEEKLRIFDELCAVIQKFKPEHTNVTVEITESAYFDNSLMDSKEVIKARKNGIDIAVDDFGSGNSSFQYFNNLRFDCIKIDKSFISDIDTVRHKFLAVKMLTQLAHELNVKVVVEGVETVSELETVKSLSVDYVQGYIFSRPRPLDEILACDTLDNLIQNQVLNNGVIVMS</sequence>
<organism evidence="2 3">
    <name type="scientific">Vibrio agarivorans</name>
    <dbReference type="NCBI Taxonomy" id="153622"/>
    <lineage>
        <taxon>Bacteria</taxon>
        <taxon>Pseudomonadati</taxon>
        <taxon>Pseudomonadota</taxon>
        <taxon>Gammaproteobacteria</taxon>
        <taxon>Vibrionales</taxon>
        <taxon>Vibrionaceae</taxon>
        <taxon>Vibrio</taxon>
    </lineage>
</organism>
<proteinExistence type="predicted"/>
<dbReference type="InterPro" id="IPR035919">
    <property type="entry name" value="EAL_sf"/>
</dbReference>
<protein>
    <submittedName>
        <fullName evidence="2">EAL domain-containing protein</fullName>
    </submittedName>
</protein>
<dbReference type="CDD" id="cd01948">
    <property type="entry name" value="EAL"/>
    <property type="match status" value="1"/>
</dbReference>
<dbReference type="Gene3D" id="3.20.20.450">
    <property type="entry name" value="EAL domain"/>
    <property type="match status" value="1"/>
</dbReference>